<reference evidence="3 4" key="1">
    <citation type="submission" date="2019-06" db="EMBL/GenBank/DDBJ databases">
        <title>Sequencing the genomes of 1000 actinobacteria strains.</title>
        <authorList>
            <person name="Klenk H.-P."/>
        </authorList>
    </citation>
    <scope>NUCLEOTIDE SEQUENCE [LARGE SCALE GENOMIC DNA]</scope>
    <source>
        <strain evidence="3 4">DSM 45679</strain>
    </source>
</reference>
<dbReference type="PANTHER" id="PTHR34599:SF2">
    <property type="entry name" value="TRAF-TYPE DOMAIN-CONTAINING PROTEIN"/>
    <property type="match status" value="1"/>
</dbReference>
<keyword evidence="1" id="KW-0732">Signal</keyword>
<accession>A0A542DDY4</accession>
<feature type="domain" description="Phosphatidic acid phosphatase type 2/haloperoxidase" evidence="2">
    <location>
        <begin position="337"/>
        <end position="457"/>
    </location>
</feature>
<comment type="caution">
    <text evidence="3">The sequence shown here is derived from an EMBL/GenBank/DDBJ whole genome shotgun (WGS) entry which is preliminary data.</text>
</comment>
<dbReference type="InterPro" id="IPR036938">
    <property type="entry name" value="PAP2/HPO_sf"/>
</dbReference>
<dbReference type="SUPFAM" id="SSF48317">
    <property type="entry name" value="Acid phosphatase/Vanadium-dependent haloperoxidase"/>
    <property type="match status" value="1"/>
</dbReference>
<organism evidence="3 4">
    <name type="scientific">Amycolatopsis cihanbeyliensis</name>
    <dbReference type="NCBI Taxonomy" id="1128664"/>
    <lineage>
        <taxon>Bacteria</taxon>
        <taxon>Bacillati</taxon>
        <taxon>Actinomycetota</taxon>
        <taxon>Actinomycetes</taxon>
        <taxon>Pseudonocardiales</taxon>
        <taxon>Pseudonocardiaceae</taxon>
        <taxon>Amycolatopsis</taxon>
    </lineage>
</organism>
<name>A0A542DDY4_AMYCI</name>
<evidence type="ECO:0000313" key="3">
    <source>
        <dbReference type="EMBL" id="TQJ01284.1"/>
    </source>
</evidence>
<evidence type="ECO:0000256" key="1">
    <source>
        <dbReference type="SAM" id="SignalP"/>
    </source>
</evidence>
<evidence type="ECO:0000259" key="2">
    <source>
        <dbReference type="Pfam" id="PF01569"/>
    </source>
</evidence>
<evidence type="ECO:0000313" key="4">
    <source>
        <dbReference type="Proteomes" id="UP000320876"/>
    </source>
</evidence>
<gene>
    <name evidence="3" type="ORF">FB471_0951</name>
</gene>
<protein>
    <submittedName>
        <fullName evidence="3">PAP2 superfamily protein</fullName>
    </submittedName>
</protein>
<dbReference type="Pfam" id="PF01569">
    <property type="entry name" value="PAP2"/>
    <property type="match status" value="1"/>
</dbReference>
<dbReference type="InterPro" id="IPR052559">
    <property type="entry name" value="V-haloperoxidase"/>
</dbReference>
<sequence>MHFERKRRLRLAGYTAGMVAAICLIAPPAAVADETAPPDVAVSSTDHVLYWNDVLIDVFRNLNGTEGAPTRLARTAAMMHGAVYDAANSARCVTASGCLGQPYLTRVSVPDDPAPDPNSAIDYAAYRILTDLYPRSSFPQFDFDAKLRTAQETIPEEVTQEQRDRGASTGSKAAQVMAVTRANDRADETVTYTPGTRPGDWRPTGSGPALTPHWGMVRPFTLDTPNHFRPSFPAGADNLEEVIGSETYRAHLAEVRQVGRLHSPSRSADKTEAAHFWANDLDGTYKPPGQLLEHTSIIARQLPSQNQFDNARLFALMSMALADAGIAAWDSKFRTDVDLWRPETAIALHPTNPEPNWEPESRALDGETFSPPFPAFISGHATFAGAWAGVMKRYVGTDNFSWTATTDDPFAEGVTRSFTTFSGAAEENAIGRVWLGVHYRFDGEYSLVTGDRVAGWVIDHFLGGDPTLGADSFERTVTAGFGEADAGGPWWTGGPADAYAVNGGAGRISTPAGTGRSVYLNRIRSTDTDLRFAVSTDKPATGNGIYLTGVGRKVADAGTYRATVTIRPGDDVRLQLRRTDGTGAETPIATEQQIAGLSYEQGTVLRVRLRVVGTGPTTVRAKVWADGSAEPAWQTSATDRTGALQAAGNAGVLTYLSGSATNGPVTVELDEVDIQRVAP</sequence>
<feature type="signal peptide" evidence="1">
    <location>
        <begin position="1"/>
        <end position="32"/>
    </location>
</feature>
<feature type="chain" id="PRO_5021946257" evidence="1">
    <location>
        <begin position="33"/>
        <end position="679"/>
    </location>
</feature>
<keyword evidence="4" id="KW-1185">Reference proteome</keyword>
<dbReference type="Gene3D" id="1.10.606.20">
    <property type="match status" value="1"/>
</dbReference>
<dbReference type="AlphaFoldDB" id="A0A542DDY4"/>
<dbReference type="EMBL" id="VFML01000001">
    <property type="protein sequence ID" value="TQJ01284.1"/>
    <property type="molecule type" value="Genomic_DNA"/>
</dbReference>
<dbReference type="InterPro" id="IPR000326">
    <property type="entry name" value="PAP2/HPO"/>
</dbReference>
<dbReference type="CDD" id="cd03398">
    <property type="entry name" value="PAP2_haloperoxidase"/>
    <property type="match status" value="1"/>
</dbReference>
<proteinExistence type="predicted"/>
<dbReference type="PANTHER" id="PTHR34599">
    <property type="entry name" value="PEROXIDASE-RELATED"/>
    <property type="match status" value="1"/>
</dbReference>
<dbReference type="Proteomes" id="UP000320876">
    <property type="component" value="Unassembled WGS sequence"/>
</dbReference>